<dbReference type="InterPro" id="IPR050123">
    <property type="entry name" value="Prok_molybdopt-oxidoreductase"/>
</dbReference>
<dbReference type="RefSeq" id="WP_186408658.1">
    <property type="nucleotide sequence ID" value="NZ_FLQX01000146.1"/>
</dbReference>
<dbReference type="InterPro" id="IPR006655">
    <property type="entry name" value="Mopterin_OxRdtase_prok_CS"/>
</dbReference>
<dbReference type="CDD" id="cd02791">
    <property type="entry name" value="MopB_CT_Nitrate-R-NapA-like"/>
    <property type="match status" value="1"/>
</dbReference>
<evidence type="ECO:0000259" key="11">
    <source>
        <dbReference type="PROSITE" id="PS51669"/>
    </source>
</evidence>
<evidence type="ECO:0000256" key="3">
    <source>
        <dbReference type="ARBA" id="ARBA00008747"/>
    </source>
</evidence>
<keyword evidence="6" id="KW-0479">Metal-binding</keyword>
<keyword evidence="5" id="KW-0500">Molybdenum</keyword>
<dbReference type="SMART" id="SM00926">
    <property type="entry name" value="Molybdop_Fe4S4"/>
    <property type="match status" value="1"/>
</dbReference>
<evidence type="ECO:0000256" key="1">
    <source>
        <dbReference type="ARBA" id="ARBA00001942"/>
    </source>
</evidence>
<dbReference type="Gene3D" id="3.40.228.10">
    <property type="entry name" value="Dimethylsulfoxide Reductase, domain 2"/>
    <property type="match status" value="1"/>
</dbReference>
<keyword evidence="9" id="KW-0411">Iron-sulfur</keyword>
<reference evidence="12 13" key="1">
    <citation type="submission" date="2016-06" db="EMBL/GenBank/DDBJ databases">
        <authorList>
            <person name="Kjaerup R.B."/>
            <person name="Dalgaard T.S."/>
            <person name="Juul-Madsen H.R."/>
        </authorList>
    </citation>
    <scope>NUCLEOTIDE SEQUENCE [LARGE SCALE GENOMIC DNA]</scope>
    <source>
        <strain evidence="12">3</strain>
    </source>
</reference>
<dbReference type="SUPFAM" id="SSF50692">
    <property type="entry name" value="ADC-like"/>
    <property type="match status" value="1"/>
</dbReference>
<dbReference type="GO" id="GO:0016491">
    <property type="term" value="F:oxidoreductase activity"/>
    <property type="evidence" value="ECO:0007669"/>
    <property type="project" value="UniProtKB-KW"/>
</dbReference>
<dbReference type="AlphaFoldDB" id="A0A1A8XWY6"/>
<dbReference type="Pfam" id="PF00384">
    <property type="entry name" value="Molybdopterin"/>
    <property type="match status" value="1"/>
</dbReference>
<keyword evidence="10" id="KW-0534">Nitrate assimilation</keyword>
<keyword evidence="13" id="KW-1185">Reference proteome</keyword>
<dbReference type="InterPro" id="IPR041957">
    <property type="entry name" value="CT_Nitrate-R-NapA-like"/>
</dbReference>
<dbReference type="Gene3D" id="3.40.50.740">
    <property type="match status" value="1"/>
</dbReference>
<gene>
    <name evidence="12" type="ORF">ACCAA_670064</name>
</gene>
<dbReference type="PANTHER" id="PTHR43105:SF9">
    <property type="entry name" value="NADPH-FE(3+) OXIDOREDUCTASE SUBUNIT ALPHA"/>
    <property type="match status" value="1"/>
</dbReference>
<feature type="domain" description="4Fe-4S Mo/W bis-MGD-type" evidence="11">
    <location>
        <begin position="2"/>
        <end position="58"/>
    </location>
</feature>
<organism evidence="12 13">
    <name type="scientific">Candidatus Accumulibacter aalborgensis</name>
    <dbReference type="NCBI Taxonomy" id="1860102"/>
    <lineage>
        <taxon>Bacteria</taxon>
        <taxon>Pseudomonadati</taxon>
        <taxon>Pseudomonadota</taxon>
        <taxon>Betaproteobacteria</taxon>
        <taxon>Candidatus Accumulibacter</taxon>
    </lineage>
</organism>
<dbReference type="Gene3D" id="2.20.25.90">
    <property type="entry name" value="ADC-like domains"/>
    <property type="match status" value="1"/>
</dbReference>
<dbReference type="GO" id="GO:0016020">
    <property type="term" value="C:membrane"/>
    <property type="evidence" value="ECO:0007669"/>
    <property type="project" value="TreeGrafter"/>
</dbReference>
<name>A0A1A8XWY6_9PROT</name>
<evidence type="ECO:0000313" key="13">
    <source>
        <dbReference type="Proteomes" id="UP000199169"/>
    </source>
</evidence>
<evidence type="ECO:0000256" key="8">
    <source>
        <dbReference type="ARBA" id="ARBA00023004"/>
    </source>
</evidence>
<evidence type="ECO:0000256" key="5">
    <source>
        <dbReference type="ARBA" id="ARBA00022505"/>
    </source>
</evidence>
<dbReference type="Pfam" id="PF01568">
    <property type="entry name" value="Molydop_binding"/>
    <property type="match status" value="1"/>
</dbReference>
<dbReference type="InterPro" id="IPR009010">
    <property type="entry name" value="Asp_de-COase-like_dom_sf"/>
</dbReference>
<dbReference type="PROSITE" id="PS00490">
    <property type="entry name" value="MOLYBDOPTERIN_PROK_2"/>
    <property type="match status" value="1"/>
</dbReference>
<dbReference type="Proteomes" id="UP000199169">
    <property type="component" value="Unassembled WGS sequence"/>
</dbReference>
<dbReference type="Pfam" id="PF04879">
    <property type="entry name" value="Molybdop_Fe4S4"/>
    <property type="match status" value="1"/>
</dbReference>
<comment type="cofactor">
    <cofactor evidence="1">
        <name>Mo-bis(molybdopterin guanine dinucleotide)</name>
        <dbReference type="ChEBI" id="CHEBI:60539"/>
    </cofactor>
</comment>
<dbReference type="PROSITE" id="PS51669">
    <property type="entry name" value="4FE4S_MOW_BIS_MGD"/>
    <property type="match status" value="1"/>
</dbReference>
<dbReference type="InterPro" id="IPR006657">
    <property type="entry name" value="MoPterin_dinucl-bd_dom"/>
</dbReference>
<accession>A0A1A8XWY6</accession>
<dbReference type="GO" id="GO:0051539">
    <property type="term" value="F:4 iron, 4 sulfur cluster binding"/>
    <property type="evidence" value="ECO:0007669"/>
    <property type="project" value="UniProtKB-KW"/>
</dbReference>
<dbReference type="GO" id="GO:0042128">
    <property type="term" value="P:nitrate assimilation"/>
    <property type="evidence" value="ECO:0007669"/>
    <property type="project" value="UniProtKB-KW"/>
</dbReference>
<evidence type="ECO:0000256" key="10">
    <source>
        <dbReference type="ARBA" id="ARBA00023063"/>
    </source>
</evidence>
<dbReference type="InterPro" id="IPR006963">
    <property type="entry name" value="Mopterin_OxRdtase_4Fe-4S_dom"/>
</dbReference>
<dbReference type="Gene3D" id="1.10.10.1100">
    <property type="entry name" value="BFD-like [2Fe-2S]-binding domain"/>
    <property type="match status" value="1"/>
</dbReference>
<keyword evidence="8" id="KW-0408">Iron</keyword>
<dbReference type="PANTHER" id="PTHR43105">
    <property type="entry name" value="RESPIRATORY NITRATE REDUCTASE"/>
    <property type="match status" value="1"/>
</dbReference>
<dbReference type="InterPro" id="IPR041854">
    <property type="entry name" value="BFD-like_2Fe2S-bd_dom_sf"/>
</dbReference>
<proteinExistence type="inferred from homology"/>
<dbReference type="EMBL" id="FLQX01000146">
    <property type="protein sequence ID" value="SBT09142.1"/>
    <property type="molecule type" value="Genomic_DNA"/>
</dbReference>
<dbReference type="GO" id="GO:0045333">
    <property type="term" value="P:cellular respiration"/>
    <property type="evidence" value="ECO:0007669"/>
    <property type="project" value="UniProtKB-ARBA"/>
</dbReference>
<comment type="cofactor">
    <cofactor evidence="2">
        <name>[4Fe-4S] cluster</name>
        <dbReference type="ChEBI" id="CHEBI:49883"/>
    </cofactor>
</comment>
<dbReference type="InterPro" id="IPR006656">
    <property type="entry name" value="Mopterin_OxRdtase"/>
</dbReference>
<evidence type="ECO:0000256" key="6">
    <source>
        <dbReference type="ARBA" id="ARBA00022723"/>
    </source>
</evidence>
<dbReference type="GO" id="GO:0043546">
    <property type="term" value="F:molybdopterin cofactor binding"/>
    <property type="evidence" value="ECO:0007669"/>
    <property type="project" value="InterPro"/>
</dbReference>
<dbReference type="CDD" id="cd02754">
    <property type="entry name" value="MopB_Nitrate-R-NapA-like"/>
    <property type="match status" value="1"/>
</dbReference>
<dbReference type="STRING" id="1860102.ACCAA_670064"/>
<keyword evidence="4" id="KW-0004">4Fe-4S</keyword>
<evidence type="ECO:0000256" key="7">
    <source>
        <dbReference type="ARBA" id="ARBA00023002"/>
    </source>
</evidence>
<dbReference type="Gene3D" id="2.40.40.20">
    <property type="match status" value="1"/>
</dbReference>
<evidence type="ECO:0000256" key="9">
    <source>
        <dbReference type="ARBA" id="ARBA00023014"/>
    </source>
</evidence>
<dbReference type="GO" id="GO:0046872">
    <property type="term" value="F:metal ion binding"/>
    <property type="evidence" value="ECO:0007669"/>
    <property type="project" value="UniProtKB-KW"/>
</dbReference>
<dbReference type="GO" id="GO:1990204">
    <property type="term" value="C:oxidoreductase complex"/>
    <property type="evidence" value="ECO:0007669"/>
    <property type="project" value="UniProtKB-ARBA"/>
</dbReference>
<keyword evidence="7" id="KW-0560">Oxidoreductase</keyword>
<evidence type="ECO:0000256" key="4">
    <source>
        <dbReference type="ARBA" id="ARBA00022485"/>
    </source>
</evidence>
<evidence type="ECO:0000256" key="2">
    <source>
        <dbReference type="ARBA" id="ARBA00001966"/>
    </source>
</evidence>
<evidence type="ECO:0000313" key="12">
    <source>
        <dbReference type="EMBL" id="SBT09142.1"/>
    </source>
</evidence>
<comment type="similarity">
    <text evidence="3">Belongs to the prokaryotic molybdopterin-containing oxidoreductase family. NasA/NapA/NarB subfamily.</text>
</comment>
<sequence length="911" mass="97543">MNKPVKSTCCYCGVGCGLLVDTEAGQIVGVRGDPDHPANAGRLCTKGASLHLTARPDDRLLYPELRRRRGLPRQRVGWDDALDHAAERFAAIIRSHGPDSVAFYVSGQLLTEDYYVFNKLAKGLIGTNNIDTNSRLCMSSAVAGYKQTLGADAPPCCYEDIALTDCLLIAGANPAVAHPIVFRRIEDARAANPALRIIVIDPRRSESAAIADLHLALKPGTDIALYNGLLNVMLAEELVDRPYIAAHTEGFAALEQIVAAYPPAVVAEICGLAEADIITAARWFGTAGAALSLYCQGLNQSAHGTHNNAALIHLHLASAQIGRPGAGPFSLTGQPNAMGGREVGGLANVLSAHRDLANAEHRAEVARLWGVPSVPEQPGKTAVELFAALKSGEIKAVWIACTNPAQSLPDQTAVRAALQVADFVVLQEAYAHTDTAAWADLMLPATTWGEKEGTLTNSERRITHIMPAVAGPGEARHDWQIVVDFARRLGARLEQPLAEELFPYTGSEAIFNEHRESTRGRDLDITGISYALLDARGPQQWPLPEGATSGRQRLYADGIFPTASGRARFVGVEHRPSAETTDAAHPISLLSGRLRDQWHGMSRTGTVARLFNLDDEPLLSMHPADLSQRGLTTGDLATVDSRRGSIVIRVRGDGGLKPGRAWLPMHWGSQFMNSAGVNALTLSATDPYSFQPELKHAAVAVAKAALPWQLVVLRKTGAGESTAHALLARARTLLGEFAFASVGLYGRAEPLVVFRAANAHALPESRLREIDTLFGLGDDDAAIVYADHRRQISKRAVAPDGRLIGVRLAGETQAQSWLKEVMADETLDAALIRWAVAPIGTRPGRLPQCSRVLCNCADITVAQITADLATGATLAMVQDKRKCGTFCGSCLPELKQMIASQALGTVSETIV</sequence>
<protein>
    <submittedName>
        <fullName evidence="12">Molybdopterin oxidoreductase</fullName>
    </submittedName>
</protein>
<dbReference type="SUPFAM" id="SSF53706">
    <property type="entry name" value="Formate dehydrogenase/DMSO reductase, domains 1-3"/>
    <property type="match status" value="1"/>
</dbReference>